<organism evidence="1 4">
    <name type="scientific">Chryseobacterium culicis</name>
    <dbReference type="NCBI Taxonomy" id="680127"/>
    <lineage>
        <taxon>Bacteria</taxon>
        <taxon>Pseudomonadati</taxon>
        <taxon>Bacteroidota</taxon>
        <taxon>Flavobacteriia</taxon>
        <taxon>Flavobacteriales</taxon>
        <taxon>Weeksellaceae</taxon>
        <taxon>Chryseobacterium group</taxon>
        <taxon>Chryseobacterium</taxon>
    </lineage>
</organism>
<evidence type="ECO:0000313" key="2">
    <source>
        <dbReference type="EMBL" id="PRB92193.1"/>
    </source>
</evidence>
<proteinExistence type="predicted"/>
<protein>
    <submittedName>
        <fullName evidence="1">Uncharacterized protein</fullName>
    </submittedName>
</protein>
<gene>
    <name evidence="1" type="ORF">CQ022_09370</name>
    <name evidence="2" type="ORF">CQ033_03040</name>
</gene>
<dbReference type="OrthoDB" id="1260890at2"/>
<dbReference type="AlphaFoldDB" id="A0A2S9D141"/>
<dbReference type="Proteomes" id="UP000238325">
    <property type="component" value="Unassembled WGS sequence"/>
</dbReference>
<sequence>MKTCFNILLIAITLIFINCTNNKKDSDTILNSEKESNNITTTEKLKYDSSEIKKIDSKKELRNDGNFNQMTLFVVNSNISVEQLKAYCSNVKSNYTDGYFQILVFFKKPNSITFPNNPLTGLYMEEKDLKNIKAIYTINNINGYSKLDYYEKNNWESIAQTVEIN</sequence>
<reference evidence="3 4" key="1">
    <citation type="submission" date="2017-09" db="EMBL/GenBank/DDBJ databases">
        <title>Genomic, metabolic, and phenotypic characteristics of bacterial isolates from the natural microbiome of the model nematode Caenorhabditis elegans.</title>
        <authorList>
            <person name="Zimmermann J."/>
            <person name="Obeng N."/>
            <person name="Yang W."/>
            <person name="Obeng O."/>
            <person name="Kissoyan K."/>
            <person name="Pees B."/>
            <person name="Dirksen P."/>
            <person name="Hoppner M."/>
            <person name="Franke A."/>
            <person name="Rosenstiel P."/>
            <person name="Leippe M."/>
            <person name="Dierking K."/>
            <person name="Kaleta C."/>
            <person name="Schulenburg H."/>
        </authorList>
    </citation>
    <scope>NUCLEOTIDE SEQUENCE [LARGE SCALE GENOMIC DNA]</scope>
    <source>
        <strain evidence="1 4">MYb25</strain>
        <strain evidence="2 3">MYb44</strain>
    </source>
</reference>
<evidence type="ECO:0000313" key="3">
    <source>
        <dbReference type="Proteomes" id="UP000238325"/>
    </source>
</evidence>
<evidence type="ECO:0000313" key="4">
    <source>
        <dbReference type="Proteomes" id="UP000238534"/>
    </source>
</evidence>
<dbReference type="EMBL" id="PCPP01000001">
    <property type="protein sequence ID" value="PRB86440.1"/>
    <property type="molecule type" value="Genomic_DNA"/>
</dbReference>
<evidence type="ECO:0000313" key="1">
    <source>
        <dbReference type="EMBL" id="PRB86440.1"/>
    </source>
</evidence>
<name>A0A2S9D141_CHRCI</name>
<accession>A0A2S9D141</accession>
<keyword evidence="3" id="KW-1185">Reference proteome</keyword>
<comment type="caution">
    <text evidence="1">The sequence shown here is derived from an EMBL/GenBank/DDBJ whole genome shotgun (WGS) entry which is preliminary data.</text>
</comment>
<dbReference type="RefSeq" id="WP_105681152.1">
    <property type="nucleotide sequence ID" value="NZ_JBBGZD010000001.1"/>
</dbReference>
<dbReference type="Proteomes" id="UP000238534">
    <property type="component" value="Unassembled WGS sequence"/>
</dbReference>
<dbReference type="EMBL" id="PCPH01000001">
    <property type="protein sequence ID" value="PRB92193.1"/>
    <property type="molecule type" value="Genomic_DNA"/>
</dbReference>